<dbReference type="RefSeq" id="WP_338009415.1">
    <property type="nucleotide sequence ID" value="NZ_JAOPKB010000026.1"/>
</dbReference>
<name>A0ABT2QLS3_9EURY</name>
<dbReference type="Proteomes" id="UP001320972">
    <property type="component" value="Unassembled WGS sequence"/>
</dbReference>
<feature type="domain" description="DUF8112" evidence="2">
    <location>
        <begin position="32"/>
        <end position="127"/>
    </location>
</feature>
<keyword evidence="4" id="KW-1185">Reference proteome</keyword>
<gene>
    <name evidence="3" type="ORF">OB955_24420</name>
</gene>
<reference evidence="3 4" key="1">
    <citation type="submission" date="2022-09" db="EMBL/GenBank/DDBJ databases">
        <title>Enrichment on poylsaccharides allowed isolation of novel metabolic and taxonomic groups of Haloarchaea.</title>
        <authorList>
            <person name="Sorokin D.Y."/>
            <person name="Elcheninov A.G."/>
            <person name="Khizhniak T.V."/>
            <person name="Kolganova T.V."/>
            <person name="Kublanov I.V."/>
        </authorList>
    </citation>
    <scope>NUCLEOTIDE SEQUENCE [LARGE SCALE GENOMIC DNA]</scope>
    <source>
        <strain evidence="3 4">AArc-m2/3/4</strain>
    </source>
</reference>
<protein>
    <recommendedName>
        <fullName evidence="2">DUF8112 domain-containing protein</fullName>
    </recommendedName>
</protein>
<evidence type="ECO:0000313" key="3">
    <source>
        <dbReference type="EMBL" id="MCU4975829.1"/>
    </source>
</evidence>
<evidence type="ECO:0000256" key="1">
    <source>
        <dbReference type="SAM" id="MobiDB-lite"/>
    </source>
</evidence>
<comment type="caution">
    <text evidence="3">The sequence shown here is derived from an EMBL/GenBank/DDBJ whole genome shotgun (WGS) entry which is preliminary data.</text>
</comment>
<dbReference type="InterPro" id="IPR058425">
    <property type="entry name" value="DUF8112"/>
</dbReference>
<proteinExistence type="predicted"/>
<dbReference type="Pfam" id="PF26417">
    <property type="entry name" value="DUF8112"/>
    <property type="match status" value="1"/>
</dbReference>
<dbReference type="EMBL" id="JAOPKB010000026">
    <property type="protein sequence ID" value="MCU4975829.1"/>
    <property type="molecule type" value="Genomic_DNA"/>
</dbReference>
<sequence length="128" mass="13615">MTDSHAWLSVVSDSTLESPDQPSPTGPPDHHLETQFDGKQITTGETAPCHHCGDHLHEGRPLTARAYRHSDEPAYTIATVYCAGCAPVGLGKTTRGCDDVLLEADLGLAMAGQTHWTILVEPTIVATG</sequence>
<evidence type="ECO:0000259" key="2">
    <source>
        <dbReference type="Pfam" id="PF26417"/>
    </source>
</evidence>
<evidence type="ECO:0000313" key="4">
    <source>
        <dbReference type="Proteomes" id="UP001320972"/>
    </source>
</evidence>
<organism evidence="3 4">
    <name type="scientific">Natronoglomus mannanivorans</name>
    <dbReference type="NCBI Taxonomy" id="2979990"/>
    <lineage>
        <taxon>Archaea</taxon>
        <taxon>Methanobacteriati</taxon>
        <taxon>Methanobacteriota</taxon>
        <taxon>Stenosarchaea group</taxon>
        <taxon>Halobacteria</taxon>
        <taxon>Halobacteriales</taxon>
        <taxon>Natrialbaceae</taxon>
        <taxon>Natronoglomus</taxon>
    </lineage>
</organism>
<accession>A0ABT2QLS3</accession>
<feature type="region of interest" description="Disordered" evidence="1">
    <location>
        <begin position="13"/>
        <end position="34"/>
    </location>
</feature>